<gene>
    <name evidence="4" type="ORF">SAMN05421730_1001528</name>
</gene>
<feature type="signal peptide" evidence="2">
    <location>
        <begin position="1"/>
        <end position="20"/>
    </location>
</feature>
<dbReference type="InterPro" id="IPR008254">
    <property type="entry name" value="Flavodoxin/NO_synth"/>
</dbReference>
<dbReference type="Gene3D" id="3.40.50.360">
    <property type="match status" value="1"/>
</dbReference>
<dbReference type="Pfam" id="PF12682">
    <property type="entry name" value="Flavodoxin_4"/>
    <property type="match status" value="1"/>
</dbReference>
<keyword evidence="5" id="KW-1185">Reference proteome</keyword>
<accession>A0A1D3TPK1</accession>
<evidence type="ECO:0000256" key="1">
    <source>
        <dbReference type="SAM" id="MobiDB-lite"/>
    </source>
</evidence>
<proteinExistence type="predicted"/>
<protein>
    <submittedName>
        <fullName evidence="4">Flavodoxin</fullName>
    </submittedName>
</protein>
<keyword evidence="2" id="KW-0732">Signal</keyword>
<dbReference type="EMBL" id="FMKA01000001">
    <property type="protein sequence ID" value="SCP95388.1"/>
    <property type="molecule type" value="Genomic_DNA"/>
</dbReference>
<dbReference type="STRING" id="1619234.SAMN05421730_1001528"/>
<dbReference type="PROSITE" id="PS51257">
    <property type="entry name" value="PROKAR_LIPOPROTEIN"/>
    <property type="match status" value="1"/>
</dbReference>
<dbReference type="AlphaFoldDB" id="A0A1D3TPK1"/>
<dbReference type="PANTHER" id="PTHR39201">
    <property type="entry name" value="EXPORTED PROTEIN-RELATED"/>
    <property type="match status" value="1"/>
</dbReference>
<dbReference type="PANTHER" id="PTHR39201:SF1">
    <property type="entry name" value="FLAVODOXIN-LIKE DOMAIN-CONTAINING PROTEIN"/>
    <property type="match status" value="1"/>
</dbReference>
<dbReference type="InterPro" id="IPR029039">
    <property type="entry name" value="Flavoprotein-like_sf"/>
</dbReference>
<sequence length="231" mass="24950">MNNKKIIMVLISTFLMGVLTGCGSNTNETQSEKSESASQTGVVSDDSSKESNENEEINDNSDEMSAETESEGGKVLVVYYSASGNTEAVANTIAETMNADIFELEPVEPYSDDDLNWSDDNSRVTKEHDNPDSRNVELIAAAVDNWESYDTVFIGYPIWWGIAAWPVDGFVKANDFTGKTVIPFCTAASSGIGESGELLAEMAGTGNWLEGEKLRSGASAEDIQAWVEGLE</sequence>
<dbReference type="PROSITE" id="PS00201">
    <property type="entry name" value="FLAVODOXIN"/>
    <property type="match status" value="1"/>
</dbReference>
<feature type="domain" description="Flavodoxin-like" evidence="3">
    <location>
        <begin position="75"/>
        <end position="231"/>
    </location>
</feature>
<dbReference type="RefSeq" id="WP_091229619.1">
    <property type="nucleotide sequence ID" value="NZ_FMKA01000001.1"/>
</dbReference>
<evidence type="ECO:0000313" key="4">
    <source>
        <dbReference type="EMBL" id="SCP95388.1"/>
    </source>
</evidence>
<organism evidence="4 5">
    <name type="scientific">Anaerobium acetethylicum</name>
    <dbReference type="NCBI Taxonomy" id="1619234"/>
    <lineage>
        <taxon>Bacteria</taxon>
        <taxon>Bacillati</taxon>
        <taxon>Bacillota</taxon>
        <taxon>Clostridia</taxon>
        <taxon>Lachnospirales</taxon>
        <taxon>Lachnospiraceae</taxon>
        <taxon>Anaerobium</taxon>
    </lineage>
</organism>
<dbReference type="Proteomes" id="UP000199315">
    <property type="component" value="Unassembled WGS sequence"/>
</dbReference>
<reference evidence="4 5" key="1">
    <citation type="submission" date="2016-09" db="EMBL/GenBank/DDBJ databases">
        <authorList>
            <person name="Capua I."/>
            <person name="De Benedictis P."/>
            <person name="Joannis T."/>
            <person name="Lombin L.H."/>
            <person name="Cattoli G."/>
        </authorList>
    </citation>
    <scope>NUCLEOTIDE SEQUENCE [LARGE SCALE GENOMIC DNA]</scope>
    <source>
        <strain evidence="4 5">GluBS11</strain>
    </source>
</reference>
<evidence type="ECO:0000313" key="5">
    <source>
        <dbReference type="Proteomes" id="UP000199315"/>
    </source>
</evidence>
<evidence type="ECO:0000256" key="2">
    <source>
        <dbReference type="SAM" id="SignalP"/>
    </source>
</evidence>
<feature type="region of interest" description="Disordered" evidence="1">
    <location>
        <begin position="26"/>
        <end position="68"/>
    </location>
</feature>
<feature type="chain" id="PRO_5038500045" evidence="2">
    <location>
        <begin position="21"/>
        <end position="231"/>
    </location>
</feature>
<dbReference type="GO" id="GO:0009055">
    <property type="term" value="F:electron transfer activity"/>
    <property type="evidence" value="ECO:0007669"/>
    <property type="project" value="InterPro"/>
</dbReference>
<feature type="compositionally biased region" description="Acidic residues" evidence="1">
    <location>
        <begin position="53"/>
        <end position="68"/>
    </location>
</feature>
<dbReference type="OrthoDB" id="9806505at2"/>
<dbReference type="GO" id="GO:0016651">
    <property type="term" value="F:oxidoreductase activity, acting on NAD(P)H"/>
    <property type="evidence" value="ECO:0007669"/>
    <property type="project" value="UniProtKB-ARBA"/>
</dbReference>
<dbReference type="GO" id="GO:0010181">
    <property type="term" value="F:FMN binding"/>
    <property type="evidence" value="ECO:0007669"/>
    <property type="project" value="InterPro"/>
</dbReference>
<dbReference type="InterPro" id="IPR001226">
    <property type="entry name" value="Flavodoxin_CS"/>
</dbReference>
<evidence type="ECO:0000259" key="3">
    <source>
        <dbReference type="PROSITE" id="PS50902"/>
    </source>
</evidence>
<dbReference type="PROSITE" id="PS50902">
    <property type="entry name" value="FLAVODOXIN_LIKE"/>
    <property type="match status" value="1"/>
</dbReference>
<name>A0A1D3TPK1_9FIRM</name>
<dbReference type="SUPFAM" id="SSF52218">
    <property type="entry name" value="Flavoproteins"/>
    <property type="match status" value="1"/>
</dbReference>